<accession>A0A2P2M3Q3</accession>
<protein>
    <submittedName>
        <fullName evidence="2">Sister chromatid cohesion protein PDS5 homolog A isoform X5</fullName>
    </submittedName>
</protein>
<reference evidence="2" key="1">
    <citation type="submission" date="2018-02" db="EMBL/GenBank/DDBJ databases">
        <title>Rhizophora mucronata_Transcriptome.</title>
        <authorList>
            <person name="Meera S.P."/>
            <person name="Sreeshan A."/>
            <person name="Augustine A."/>
        </authorList>
    </citation>
    <scope>NUCLEOTIDE SEQUENCE</scope>
    <source>
        <tissue evidence="2">Leaf</tissue>
    </source>
</reference>
<dbReference type="EMBL" id="GGEC01044363">
    <property type="protein sequence ID" value="MBX24847.1"/>
    <property type="molecule type" value="Transcribed_RNA"/>
</dbReference>
<name>A0A2P2M3Q3_RHIMU</name>
<feature type="transmembrane region" description="Helical" evidence="1">
    <location>
        <begin position="7"/>
        <end position="26"/>
    </location>
</feature>
<dbReference type="AlphaFoldDB" id="A0A2P2M3Q3"/>
<organism evidence="2">
    <name type="scientific">Rhizophora mucronata</name>
    <name type="common">Asiatic mangrove</name>
    <dbReference type="NCBI Taxonomy" id="61149"/>
    <lineage>
        <taxon>Eukaryota</taxon>
        <taxon>Viridiplantae</taxon>
        <taxon>Streptophyta</taxon>
        <taxon>Embryophyta</taxon>
        <taxon>Tracheophyta</taxon>
        <taxon>Spermatophyta</taxon>
        <taxon>Magnoliopsida</taxon>
        <taxon>eudicotyledons</taxon>
        <taxon>Gunneridae</taxon>
        <taxon>Pentapetalae</taxon>
        <taxon>rosids</taxon>
        <taxon>fabids</taxon>
        <taxon>Malpighiales</taxon>
        <taxon>Rhizophoraceae</taxon>
        <taxon>Rhizophora</taxon>
    </lineage>
</organism>
<proteinExistence type="predicted"/>
<evidence type="ECO:0000256" key="1">
    <source>
        <dbReference type="SAM" id="Phobius"/>
    </source>
</evidence>
<sequence length="57" mass="6585">MSSCNDIWLHASSLLLFGLLLCLQLKSSVINFIFFSCAQQFFFFLLFCQIPGFFSFC</sequence>
<keyword evidence="1" id="KW-1133">Transmembrane helix</keyword>
<keyword evidence="1" id="KW-0472">Membrane</keyword>
<evidence type="ECO:0000313" key="2">
    <source>
        <dbReference type="EMBL" id="MBX24847.1"/>
    </source>
</evidence>
<keyword evidence="1" id="KW-0812">Transmembrane</keyword>